<dbReference type="CDD" id="cd03801">
    <property type="entry name" value="GT4_PimA-like"/>
    <property type="match status" value="1"/>
</dbReference>
<dbReference type="Pfam" id="PF13579">
    <property type="entry name" value="Glyco_trans_4_4"/>
    <property type="match status" value="1"/>
</dbReference>
<dbReference type="Gene3D" id="3.40.50.2000">
    <property type="entry name" value="Glycogen Phosphorylase B"/>
    <property type="match status" value="2"/>
</dbReference>
<dbReference type="EMBL" id="KF900569">
    <property type="protein sequence ID" value="AIE99653.1"/>
    <property type="molecule type" value="Genomic_DNA"/>
</dbReference>
<feature type="domain" description="Glycosyl transferase family 1" evidence="1">
    <location>
        <begin position="178"/>
        <end position="323"/>
    </location>
</feature>
<proteinExistence type="predicted"/>
<name>A0A075G7S6_9EURY</name>
<feature type="domain" description="Glycosyltransferase subfamily 4-like N-terminal" evidence="2">
    <location>
        <begin position="37"/>
        <end position="172"/>
    </location>
</feature>
<dbReference type="GO" id="GO:0016757">
    <property type="term" value="F:glycosyltransferase activity"/>
    <property type="evidence" value="ECO:0007669"/>
    <property type="project" value="InterPro"/>
</dbReference>
<accession>A0A075G7S6</accession>
<keyword evidence="3" id="KW-0808">Transferase</keyword>
<dbReference type="SUPFAM" id="SSF53756">
    <property type="entry name" value="UDP-Glycosyltransferase/glycogen phosphorylase"/>
    <property type="match status" value="1"/>
</dbReference>
<dbReference type="AlphaFoldDB" id="A0A075G7S6"/>
<evidence type="ECO:0000259" key="2">
    <source>
        <dbReference type="Pfam" id="PF13579"/>
    </source>
</evidence>
<evidence type="ECO:0000259" key="1">
    <source>
        <dbReference type="Pfam" id="PF00534"/>
    </source>
</evidence>
<dbReference type="InterPro" id="IPR028098">
    <property type="entry name" value="Glyco_trans_4-like_N"/>
</dbReference>
<protein>
    <submittedName>
        <fullName evidence="3">Glycosyl transferase</fullName>
    </submittedName>
</protein>
<dbReference type="PANTHER" id="PTHR12526:SF630">
    <property type="entry name" value="GLYCOSYLTRANSFERASE"/>
    <property type="match status" value="1"/>
</dbReference>
<dbReference type="PANTHER" id="PTHR12526">
    <property type="entry name" value="GLYCOSYLTRANSFERASE"/>
    <property type="match status" value="1"/>
</dbReference>
<dbReference type="Pfam" id="PF00534">
    <property type="entry name" value="Glycos_transf_1"/>
    <property type="match status" value="1"/>
</dbReference>
<dbReference type="InterPro" id="IPR001296">
    <property type="entry name" value="Glyco_trans_1"/>
</dbReference>
<reference evidence="3" key="1">
    <citation type="journal article" date="2014" name="Genome Biol. Evol.">
        <title>Pangenome evidence for extensive interdomain horizontal transfer affecting lineage core and shell genes in uncultured planktonic thaumarchaeota and euryarchaeota.</title>
        <authorList>
            <person name="Deschamps P."/>
            <person name="Zivanovic Y."/>
            <person name="Moreira D."/>
            <person name="Rodriguez-Valera F."/>
            <person name="Lopez-Garcia P."/>
        </authorList>
    </citation>
    <scope>NUCLEOTIDE SEQUENCE</scope>
</reference>
<organism evidence="3">
    <name type="scientific">uncultured marine group II/III euryarchaeote KM3_115_D04</name>
    <dbReference type="NCBI Taxonomy" id="1457855"/>
    <lineage>
        <taxon>Archaea</taxon>
        <taxon>Methanobacteriati</taxon>
        <taxon>Methanobacteriota</taxon>
        <taxon>environmental samples</taxon>
    </lineage>
</organism>
<evidence type="ECO:0000313" key="3">
    <source>
        <dbReference type="EMBL" id="AIE99653.1"/>
    </source>
</evidence>
<sequence length="358" mass="39512">MFAEVGHQVGVIYPKFHDLPSKGWLSGTTHGVRVSEENGLTVVRAIQRMKQPGPLQRIPIIYRAAVKQRERLALKMYDAYTEVNGKPDIIHAKCTMWGAILARAIAEREGIPWVVTVGASIFARGIAGPRERVTASKTLAAATYLASVSNSLADDFDRILNIPKTSFTLVPNMIDIDNFPFTPRQKNNEFIWGYMANMVADKGHETLLHAFALVDGGTLQLAGDGPLRGRLEKLVSELGISDRVSFSGNIQRDAAPQFFQSIDAFVHPSRYETFGIVLVEALATGRPVVATRCGGPNDIVREQDGILVDVDDVDGLASAMNAARSHQWDYSTMRAGVEERYTKEIIREQLLTIYDSLI</sequence>